<reference evidence="1 2" key="1">
    <citation type="submission" date="2022-07" db="EMBL/GenBank/DDBJ databases">
        <title>Two temperate virus in Haloterrigena jeotgali A29.</title>
        <authorList>
            <person name="Deng X."/>
        </authorList>
    </citation>
    <scope>NUCLEOTIDE SEQUENCE [LARGE SCALE GENOMIC DNA]</scope>
    <source>
        <strain evidence="1 2">A29</strain>
    </source>
</reference>
<keyword evidence="2" id="KW-1185">Reference proteome</keyword>
<dbReference type="AlphaFoldDB" id="A0AAF0PEF0"/>
<sequence>MIVTLDLEIIVDDLHETLLEAEQALREIDEQLPEPLMLDRSLTELHATADAYARLDSPDS</sequence>
<proteinExistence type="predicted"/>
<name>A0AAF0PEF0_9EURY</name>
<dbReference type="EMBL" id="CP101873">
    <property type="protein sequence ID" value="WMT07974.1"/>
    <property type="molecule type" value="Genomic_DNA"/>
</dbReference>
<organism evidence="1 2">
    <name type="scientific">Natrinema thermotolerans</name>
    <dbReference type="NCBI Taxonomy" id="121872"/>
    <lineage>
        <taxon>Archaea</taxon>
        <taxon>Methanobacteriati</taxon>
        <taxon>Methanobacteriota</taxon>
        <taxon>Stenosarchaea group</taxon>
        <taxon>Halobacteria</taxon>
        <taxon>Halobacteriales</taxon>
        <taxon>Natrialbaceae</taxon>
        <taxon>Natrinema</taxon>
    </lineage>
</organism>
<dbReference type="Proteomes" id="UP001224926">
    <property type="component" value="Chromosome"/>
</dbReference>
<evidence type="ECO:0000313" key="2">
    <source>
        <dbReference type="Proteomes" id="UP001224926"/>
    </source>
</evidence>
<dbReference type="RefSeq" id="WP_049967072.1">
    <property type="nucleotide sequence ID" value="NZ_CP101873.1"/>
</dbReference>
<gene>
    <name evidence="1" type="ORF">NP511_21730</name>
</gene>
<dbReference type="GeneID" id="84216620"/>
<evidence type="ECO:0000313" key="1">
    <source>
        <dbReference type="EMBL" id="WMT07974.1"/>
    </source>
</evidence>
<accession>A0AAF0PEF0</accession>
<dbReference type="GeneID" id="39865098"/>
<protein>
    <submittedName>
        <fullName evidence="1">Uncharacterized protein</fullName>
    </submittedName>
</protein>